<name>A0ABN1JD89_9CLOT</name>
<gene>
    <name evidence="2" type="ORF">GCM10008906_11350</name>
</gene>
<comment type="caution">
    <text evidence="2">The sequence shown here is derived from an EMBL/GenBank/DDBJ whole genome shotgun (WGS) entry which is preliminary data.</text>
</comment>
<sequence length="145" mass="16906">MINYIKSEFYRIFNRSYFKLYVVMVSMLMFIVNQIIKLYPRNEMNLRLVIEGSILISKLVIFLIIPIVYMIILEENKTGTLKNVLAFGLSRNKIFLSKIIVCSMLIFITMFSSLTLFILSGWIMFSKGENISTTMLMGYGLRLLV</sequence>
<evidence type="ECO:0000313" key="2">
    <source>
        <dbReference type="EMBL" id="GAA0736409.1"/>
    </source>
</evidence>
<feature type="transmembrane region" description="Helical" evidence="1">
    <location>
        <begin position="20"/>
        <end position="40"/>
    </location>
</feature>
<accession>A0ABN1JD89</accession>
<keyword evidence="1" id="KW-1133">Transmembrane helix</keyword>
<dbReference type="EMBL" id="BAAACG010000006">
    <property type="protein sequence ID" value="GAA0736409.1"/>
    <property type="molecule type" value="Genomic_DNA"/>
</dbReference>
<organism evidence="2 3">
    <name type="scientific">Clostridium oceanicum</name>
    <dbReference type="NCBI Taxonomy" id="1543"/>
    <lineage>
        <taxon>Bacteria</taxon>
        <taxon>Bacillati</taxon>
        <taxon>Bacillota</taxon>
        <taxon>Clostridia</taxon>
        <taxon>Eubacteriales</taxon>
        <taxon>Clostridiaceae</taxon>
        <taxon>Clostridium</taxon>
    </lineage>
</organism>
<reference evidence="3" key="1">
    <citation type="journal article" date="2019" name="Int. J. Syst. Evol. Microbiol.">
        <title>The Global Catalogue of Microorganisms (GCM) 10K type strain sequencing project: providing services to taxonomists for standard genome sequencing and annotation.</title>
        <authorList>
            <consortium name="The Broad Institute Genomics Platform"/>
            <consortium name="The Broad Institute Genome Sequencing Center for Infectious Disease"/>
            <person name="Wu L."/>
            <person name="Ma J."/>
        </authorList>
    </citation>
    <scope>NUCLEOTIDE SEQUENCE [LARGE SCALE GENOMIC DNA]</scope>
    <source>
        <strain evidence="3">JCM 1407</strain>
    </source>
</reference>
<dbReference type="RefSeq" id="WP_343759715.1">
    <property type="nucleotide sequence ID" value="NZ_BAAACG010000006.1"/>
</dbReference>
<keyword evidence="3" id="KW-1185">Reference proteome</keyword>
<feature type="transmembrane region" description="Helical" evidence="1">
    <location>
        <begin position="94"/>
        <end position="125"/>
    </location>
</feature>
<feature type="transmembrane region" description="Helical" evidence="1">
    <location>
        <begin position="52"/>
        <end position="73"/>
    </location>
</feature>
<dbReference type="Proteomes" id="UP001501510">
    <property type="component" value="Unassembled WGS sequence"/>
</dbReference>
<evidence type="ECO:0000313" key="3">
    <source>
        <dbReference type="Proteomes" id="UP001501510"/>
    </source>
</evidence>
<proteinExistence type="predicted"/>
<evidence type="ECO:0000256" key="1">
    <source>
        <dbReference type="SAM" id="Phobius"/>
    </source>
</evidence>
<evidence type="ECO:0008006" key="4">
    <source>
        <dbReference type="Google" id="ProtNLM"/>
    </source>
</evidence>
<keyword evidence="1" id="KW-0472">Membrane</keyword>
<dbReference type="Pfam" id="PF12730">
    <property type="entry name" value="ABC2_membrane_4"/>
    <property type="match status" value="1"/>
</dbReference>
<protein>
    <recommendedName>
        <fullName evidence="4">ABC-2 family transporter protein</fullName>
    </recommendedName>
</protein>
<keyword evidence="1" id="KW-0812">Transmembrane</keyword>